<name>A0ABX8BGU3_9BACT</name>
<dbReference type="PANTHER" id="PTHR21600">
    <property type="entry name" value="MITOCHONDRIAL RNA PSEUDOURIDINE SYNTHASE"/>
    <property type="match status" value="1"/>
</dbReference>
<dbReference type="InterPro" id="IPR006225">
    <property type="entry name" value="PsdUridine_synth_RluC/D"/>
</dbReference>
<sequence length="325" mass="35295">METALAEASTAAESGLCQVPASAVGVRLDVFLSTHLGVSRARVQRAITDGEVRVNGQVKRPSYRLESGDDIEADLPAPVTTDLVPENLPLRVLFEDESILVLDKPAGQVVHPAAGVWQGTVANALAFHFGAQRPGAEACRPGIVHRLDRDTSGVMVVAKTDTALEHLAAQFRERMVEKHYVALVHGDLIEPGVIDAPLARDRKHRLKMAVDAQGRPARSRYAVRQRLGQVTLLDIQIETGRTHQIRVHCAHIRHPVVGDPLYGLGRDNQLRDAAQRQAVARLGRQFLHAARLAFLHPSSAQPVCFTAPLPPDLEACLNVFTSASS</sequence>
<dbReference type="Gene3D" id="3.30.2350.10">
    <property type="entry name" value="Pseudouridine synthase"/>
    <property type="match status" value="1"/>
</dbReference>
<dbReference type="SMART" id="SM00363">
    <property type="entry name" value="S4"/>
    <property type="match status" value="1"/>
</dbReference>
<dbReference type="EMBL" id="CP072649">
    <property type="protein sequence ID" value="QUW04715.1"/>
    <property type="molecule type" value="Genomic_DNA"/>
</dbReference>
<proteinExistence type="inferred from homology"/>
<evidence type="ECO:0000256" key="3">
    <source>
        <dbReference type="PROSITE-ProRule" id="PRU00182"/>
    </source>
</evidence>
<comment type="similarity">
    <text evidence="1 4">Belongs to the pseudouridine synthase RluA family.</text>
</comment>
<evidence type="ECO:0000256" key="4">
    <source>
        <dbReference type="RuleBase" id="RU362028"/>
    </source>
</evidence>
<dbReference type="Pfam" id="PF01479">
    <property type="entry name" value="S4"/>
    <property type="match status" value="1"/>
</dbReference>
<dbReference type="PANTHER" id="PTHR21600:SF44">
    <property type="entry name" value="RIBOSOMAL LARGE SUBUNIT PSEUDOURIDINE SYNTHASE D"/>
    <property type="match status" value="1"/>
</dbReference>
<dbReference type="NCBIfam" id="TIGR00005">
    <property type="entry name" value="rluA_subfam"/>
    <property type="match status" value="1"/>
</dbReference>
<dbReference type="Pfam" id="PF00849">
    <property type="entry name" value="PseudoU_synth_2"/>
    <property type="match status" value="1"/>
</dbReference>
<dbReference type="PROSITE" id="PS50889">
    <property type="entry name" value="S4"/>
    <property type="match status" value="1"/>
</dbReference>
<dbReference type="InterPro" id="IPR006224">
    <property type="entry name" value="PsdUridine_synth_RluA-like_CS"/>
</dbReference>
<dbReference type="Proteomes" id="UP000676506">
    <property type="component" value="Chromosome 2"/>
</dbReference>
<accession>A0ABX8BGU3</accession>
<dbReference type="CDD" id="cd00165">
    <property type="entry name" value="S4"/>
    <property type="match status" value="1"/>
</dbReference>
<dbReference type="InterPro" id="IPR036986">
    <property type="entry name" value="S4_RNA-bd_sf"/>
</dbReference>
<keyword evidence="2 4" id="KW-0413">Isomerase</keyword>
<dbReference type="EC" id="5.4.99.-" evidence="4"/>
<dbReference type="RefSeq" id="WP_211430604.1">
    <property type="nucleotide sequence ID" value="NZ_CP072649.1"/>
</dbReference>
<dbReference type="SUPFAM" id="SSF55120">
    <property type="entry name" value="Pseudouridine synthase"/>
    <property type="match status" value="1"/>
</dbReference>
<gene>
    <name evidence="6" type="ORF">J8C06_13175</name>
</gene>
<organism evidence="6 7">
    <name type="scientific">Chloracidobacterium validum</name>
    <dbReference type="NCBI Taxonomy" id="2821543"/>
    <lineage>
        <taxon>Bacteria</taxon>
        <taxon>Pseudomonadati</taxon>
        <taxon>Acidobacteriota</taxon>
        <taxon>Terriglobia</taxon>
        <taxon>Terriglobales</taxon>
        <taxon>Acidobacteriaceae</taxon>
        <taxon>Chloracidobacterium</taxon>
    </lineage>
</organism>
<evidence type="ECO:0000256" key="1">
    <source>
        <dbReference type="ARBA" id="ARBA00010876"/>
    </source>
</evidence>
<dbReference type="CDD" id="cd02869">
    <property type="entry name" value="PseudoU_synth_RluA_like"/>
    <property type="match status" value="1"/>
</dbReference>
<comment type="catalytic activity">
    <reaction evidence="4">
        <text>a uridine in RNA = a pseudouridine in RNA</text>
        <dbReference type="Rhea" id="RHEA:48348"/>
        <dbReference type="Rhea" id="RHEA-COMP:12068"/>
        <dbReference type="Rhea" id="RHEA-COMP:12069"/>
        <dbReference type="ChEBI" id="CHEBI:65314"/>
        <dbReference type="ChEBI" id="CHEBI:65315"/>
    </reaction>
</comment>
<dbReference type="PROSITE" id="PS01129">
    <property type="entry name" value="PSI_RLU"/>
    <property type="match status" value="1"/>
</dbReference>
<reference evidence="6 7" key="1">
    <citation type="submission" date="2021-03" db="EMBL/GenBank/DDBJ databases">
        <title>Genomic and phenotypic characterization of Chloracidobacterium isolates provides evidence for multiple species.</title>
        <authorList>
            <person name="Saini M.K."/>
            <person name="Costas A.M.G."/>
            <person name="Tank M."/>
            <person name="Bryant D.A."/>
        </authorList>
    </citation>
    <scope>NUCLEOTIDE SEQUENCE [LARGE SCALE GENOMIC DNA]</scope>
    <source>
        <strain evidence="6 7">BV2-C</strain>
    </source>
</reference>
<protein>
    <recommendedName>
        <fullName evidence="4">Pseudouridine synthase</fullName>
        <ecNumber evidence="4">5.4.99.-</ecNumber>
    </recommendedName>
</protein>
<feature type="domain" description="RNA-binding S4" evidence="5">
    <location>
        <begin position="26"/>
        <end position="89"/>
    </location>
</feature>
<dbReference type="InterPro" id="IPR002942">
    <property type="entry name" value="S4_RNA-bd"/>
</dbReference>
<evidence type="ECO:0000256" key="2">
    <source>
        <dbReference type="ARBA" id="ARBA00023235"/>
    </source>
</evidence>
<dbReference type="Gene3D" id="3.10.290.10">
    <property type="entry name" value="RNA-binding S4 domain"/>
    <property type="match status" value="1"/>
</dbReference>
<dbReference type="InterPro" id="IPR006145">
    <property type="entry name" value="PsdUridine_synth_RsuA/RluA"/>
</dbReference>
<dbReference type="InterPro" id="IPR050188">
    <property type="entry name" value="RluA_PseudoU_synthase"/>
</dbReference>
<dbReference type="SUPFAM" id="SSF55174">
    <property type="entry name" value="Alpha-L RNA-binding motif"/>
    <property type="match status" value="1"/>
</dbReference>
<dbReference type="InterPro" id="IPR020103">
    <property type="entry name" value="PsdUridine_synth_cat_dom_sf"/>
</dbReference>
<evidence type="ECO:0000313" key="6">
    <source>
        <dbReference type="EMBL" id="QUW04715.1"/>
    </source>
</evidence>
<keyword evidence="3" id="KW-0694">RNA-binding</keyword>
<evidence type="ECO:0000259" key="5">
    <source>
        <dbReference type="SMART" id="SM00363"/>
    </source>
</evidence>
<keyword evidence="7" id="KW-1185">Reference proteome</keyword>
<evidence type="ECO:0000313" key="7">
    <source>
        <dbReference type="Proteomes" id="UP000676506"/>
    </source>
</evidence>
<comment type="function">
    <text evidence="4">Responsible for synthesis of pseudouridine from uracil.</text>
</comment>